<proteinExistence type="predicted"/>
<dbReference type="Pfam" id="PF00069">
    <property type="entry name" value="Pkinase"/>
    <property type="match status" value="1"/>
</dbReference>
<accession>Q233A0</accession>
<dbReference type="PANTHER" id="PTHR24362">
    <property type="entry name" value="SERINE/THREONINE-PROTEIN KINASE NEK"/>
    <property type="match status" value="1"/>
</dbReference>
<dbReference type="RefSeq" id="XP_001011925.1">
    <property type="nucleotide sequence ID" value="XM_001011925.1"/>
</dbReference>
<keyword evidence="4" id="KW-1185">Reference proteome</keyword>
<keyword evidence="1" id="KW-0812">Transmembrane</keyword>
<dbReference type="EMBL" id="GG662770">
    <property type="protein sequence ID" value="EAR91680.1"/>
    <property type="molecule type" value="Genomic_DNA"/>
</dbReference>
<dbReference type="GO" id="GO:0005524">
    <property type="term" value="F:ATP binding"/>
    <property type="evidence" value="ECO:0007669"/>
    <property type="project" value="InterPro"/>
</dbReference>
<dbReference type="PROSITE" id="PS00108">
    <property type="entry name" value="PROTEIN_KINASE_ST"/>
    <property type="match status" value="1"/>
</dbReference>
<dbReference type="Proteomes" id="UP000009168">
    <property type="component" value="Unassembled WGS sequence"/>
</dbReference>
<dbReference type="HOGENOM" id="CLU_624872_0_0_1"/>
<keyword evidence="3" id="KW-0418">Kinase</keyword>
<dbReference type="GeneID" id="7822715"/>
<name>Q233A0_TETTS</name>
<keyword evidence="3" id="KW-0808">Transferase</keyword>
<dbReference type="SMART" id="SM00220">
    <property type="entry name" value="S_TKc"/>
    <property type="match status" value="1"/>
</dbReference>
<dbReference type="GO" id="GO:0004672">
    <property type="term" value="F:protein kinase activity"/>
    <property type="evidence" value="ECO:0007669"/>
    <property type="project" value="InterPro"/>
</dbReference>
<dbReference type="PANTHER" id="PTHR24362:SF309">
    <property type="entry name" value="PROTEIN KINASE DOMAIN-CONTAINING PROTEIN"/>
    <property type="match status" value="1"/>
</dbReference>
<evidence type="ECO:0000313" key="4">
    <source>
        <dbReference type="Proteomes" id="UP000009168"/>
    </source>
</evidence>
<dbReference type="Gene3D" id="1.10.510.10">
    <property type="entry name" value="Transferase(Phosphotransferase) domain 1"/>
    <property type="match status" value="1"/>
</dbReference>
<dbReference type="PROSITE" id="PS50011">
    <property type="entry name" value="PROTEIN_KINASE_DOM"/>
    <property type="match status" value="1"/>
</dbReference>
<keyword evidence="1" id="KW-0472">Membrane</keyword>
<evidence type="ECO:0000313" key="3">
    <source>
        <dbReference type="EMBL" id="EAR91680.1"/>
    </source>
</evidence>
<sequence>MLMRNEILTTHDLNTTVSQYLTQPYSKVSDKQEVDDQLLTTSYDEKKQQQTQPFEPNQLIQWLTYPNQQTIEISLFKPNALKEKQEDIMKYIFNIDYISFKFQEVNEKLDYSKGGYSDVCIVKDQKDRKLIRKKVTNPSAFLNELRFFQQMENEYLVNIYYYSKCDQEFYLEKGDETLYSFFKKNTIKNRFFLFLLCLTIIEAVTSLHVSNIFHGDIKPQNIIIFYKNGFKLDNLQQDQDICIKDIQQFLAIESFLKFDFEGFQGSPDYKFVDNENINFSDLFNAIYRNSHKEEIKQNYKSFSQMLEKLFCVTIKFIDFQSSSKLNSVQKICYYTKAFTCKKFINKMKSEYLNFLDKMYVDHYSTFRTILMILNFQYIQNFYTLDDSSSIYKTEDSILKSLLLSYQFHLENVFIQKKDVNQTAKKLLIKLPFQNIQLTS</sequence>
<gene>
    <name evidence="3" type="ORF">TTHERM_00394530</name>
</gene>
<evidence type="ECO:0000256" key="1">
    <source>
        <dbReference type="SAM" id="Phobius"/>
    </source>
</evidence>
<feature type="domain" description="Protein kinase" evidence="2">
    <location>
        <begin position="105"/>
        <end position="378"/>
    </location>
</feature>
<dbReference type="InterPro" id="IPR011009">
    <property type="entry name" value="Kinase-like_dom_sf"/>
</dbReference>
<dbReference type="InterPro" id="IPR008271">
    <property type="entry name" value="Ser/Thr_kinase_AS"/>
</dbReference>
<dbReference type="SUPFAM" id="SSF56112">
    <property type="entry name" value="Protein kinase-like (PK-like)"/>
    <property type="match status" value="1"/>
</dbReference>
<reference evidence="4" key="1">
    <citation type="journal article" date="2006" name="PLoS Biol.">
        <title>Macronuclear genome sequence of the ciliate Tetrahymena thermophila, a model eukaryote.</title>
        <authorList>
            <person name="Eisen J.A."/>
            <person name="Coyne R.S."/>
            <person name="Wu M."/>
            <person name="Wu D."/>
            <person name="Thiagarajan M."/>
            <person name="Wortman J.R."/>
            <person name="Badger J.H."/>
            <person name="Ren Q."/>
            <person name="Amedeo P."/>
            <person name="Jones K.M."/>
            <person name="Tallon L.J."/>
            <person name="Delcher A.L."/>
            <person name="Salzberg S.L."/>
            <person name="Silva J.C."/>
            <person name="Haas B.J."/>
            <person name="Majoros W.H."/>
            <person name="Farzad M."/>
            <person name="Carlton J.M."/>
            <person name="Smith R.K. Jr."/>
            <person name="Garg J."/>
            <person name="Pearlman R.E."/>
            <person name="Karrer K.M."/>
            <person name="Sun L."/>
            <person name="Manning G."/>
            <person name="Elde N.C."/>
            <person name="Turkewitz A.P."/>
            <person name="Asai D.J."/>
            <person name="Wilkes D.E."/>
            <person name="Wang Y."/>
            <person name="Cai H."/>
            <person name="Collins K."/>
            <person name="Stewart B.A."/>
            <person name="Lee S.R."/>
            <person name="Wilamowska K."/>
            <person name="Weinberg Z."/>
            <person name="Ruzzo W.L."/>
            <person name="Wloga D."/>
            <person name="Gaertig J."/>
            <person name="Frankel J."/>
            <person name="Tsao C.-C."/>
            <person name="Gorovsky M.A."/>
            <person name="Keeling P.J."/>
            <person name="Waller R.F."/>
            <person name="Patron N.J."/>
            <person name="Cherry J.M."/>
            <person name="Stover N.A."/>
            <person name="Krieger C.J."/>
            <person name="del Toro C."/>
            <person name="Ryder H.F."/>
            <person name="Williamson S.C."/>
            <person name="Barbeau R.A."/>
            <person name="Hamilton E.P."/>
            <person name="Orias E."/>
        </authorList>
    </citation>
    <scope>NUCLEOTIDE SEQUENCE [LARGE SCALE GENOMIC DNA]</scope>
    <source>
        <strain evidence="4">SB210</strain>
    </source>
</reference>
<protein>
    <submittedName>
        <fullName evidence="3">Kinase domain protein</fullName>
    </submittedName>
</protein>
<dbReference type="InterPro" id="IPR000719">
    <property type="entry name" value="Prot_kinase_dom"/>
</dbReference>
<dbReference type="InParanoid" id="Q233A0"/>
<dbReference type="AlphaFoldDB" id="Q233A0"/>
<organism evidence="3 4">
    <name type="scientific">Tetrahymena thermophila (strain SB210)</name>
    <dbReference type="NCBI Taxonomy" id="312017"/>
    <lineage>
        <taxon>Eukaryota</taxon>
        <taxon>Sar</taxon>
        <taxon>Alveolata</taxon>
        <taxon>Ciliophora</taxon>
        <taxon>Intramacronucleata</taxon>
        <taxon>Oligohymenophorea</taxon>
        <taxon>Hymenostomatida</taxon>
        <taxon>Tetrahymenina</taxon>
        <taxon>Tetrahymenidae</taxon>
        <taxon>Tetrahymena</taxon>
    </lineage>
</organism>
<feature type="transmembrane region" description="Helical" evidence="1">
    <location>
        <begin position="191"/>
        <end position="213"/>
    </location>
</feature>
<dbReference type="KEGG" id="tet:TTHERM_00394530"/>
<evidence type="ECO:0000259" key="2">
    <source>
        <dbReference type="PROSITE" id="PS50011"/>
    </source>
</evidence>
<keyword evidence="1" id="KW-1133">Transmembrane helix</keyword>
<dbReference type="OrthoDB" id="1046782at2759"/>